<keyword evidence="9" id="KW-0408">Iron</keyword>
<comment type="caution">
    <text evidence="12">The sequence shown here is derived from an EMBL/GenBank/DDBJ whole genome shotgun (WGS) entry which is preliminary data.</text>
</comment>
<evidence type="ECO:0000313" key="12">
    <source>
        <dbReference type="EMBL" id="KAL3503602.1"/>
    </source>
</evidence>
<dbReference type="Proteomes" id="UP001630127">
    <property type="component" value="Unassembled WGS sequence"/>
</dbReference>
<keyword evidence="4" id="KW-0349">Heme</keyword>
<organism evidence="12 13">
    <name type="scientific">Cinchona calisaya</name>
    <dbReference type="NCBI Taxonomy" id="153742"/>
    <lineage>
        <taxon>Eukaryota</taxon>
        <taxon>Viridiplantae</taxon>
        <taxon>Streptophyta</taxon>
        <taxon>Embryophyta</taxon>
        <taxon>Tracheophyta</taxon>
        <taxon>Spermatophyta</taxon>
        <taxon>Magnoliopsida</taxon>
        <taxon>eudicotyledons</taxon>
        <taxon>Gunneridae</taxon>
        <taxon>Pentapetalae</taxon>
        <taxon>asterids</taxon>
        <taxon>lamiids</taxon>
        <taxon>Gentianales</taxon>
        <taxon>Rubiaceae</taxon>
        <taxon>Cinchonoideae</taxon>
        <taxon>Cinchoneae</taxon>
        <taxon>Cinchona</taxon>
    </lineage>
</organism>
<evidence type="ECO:0000256" key="8">
    <source>
        <dbReference type="ARBA" id="ARBA00023002"/>
    </source>
</evidence>
<keyword evidence="10" id="KW-0503">Monooxygenase</keyword>
<dbReference type="PANTHER" id="PTHR47953">
    <property type="entry name" value="OS08G0105600 PROTEIN"/>
    <property type="match status" value="1"/>
</dbReference>
<reference evidence="12 13" key="1">
    <citation type="submission" date="2024-11" db="EMBL/GenBank/DDBJ databases">
        <title>A near-complete genome assembly of Cinchona calisaya.</title>
        <authorList>
            <person name="Lian D.C."/>
            <person name="Zhao X.W."/>
            <person name="Wei L."/>
        </authorList>
    </citation>
    <scope>NUCLEOTIDE SEQUENCE [LARGE SCALE GENOMIC DNA]</scope>
    <source>
        <tissue evidence="12">Nenye</tissue>
    </source>
</reference>
<dbReference type="GO" id="GO:0016020">
    <property type="term" value="C:membrane"/>
    <property type="evidence" value="ECO:0007669"/>
    <property type="project" value="UniProtKB-SubCell"/>
</dbReference>
<dbReference type="Gene3D" id="1.10.630.10">
    <property type="entry name" value="Cytochrome P450"/>
    <property type="match status" value="1"/>
</dbReference>
<protein>
    <submittedName>
        <fullName evidence="12">Uncharacterized protein</fullName>
    </submittedName>
</protein>
<evidence type="ECO:0000313" key="13">
    <source>
        <dbReference type="Proteomes" id="UP001630127"/>
    </source>
</evidence>
<evidence type="ECO:0000256" key="11">
    <source>
        <dbReference type="ARBA" id="ARBA00023136"/>
    </source>
</evidence>
<keyword evidence="6" id="KW-0479">Metal-binding</keyword>
<keyword evidence="11" id="KW-0472">Membrane</keyword>
<evidence type="ECO:0000256" key="4">
    <source>
        <dbReference type="ARBA" id="ARBA00022617"/>
    </source>
</evidence>
<evidence type="ECO:0000256" key="5">
    <source>
        <dbReference type="ARBA" id="ARBA00022692"/>
    </source>
</evidence>
<evidence type="ECO:0000256" key="7">
    <source>
        <dbReference type="ARBA" id="ARBA00022989"/>
    </source>
</evidence>
<comment type="cofactor">
    <cofactor evidence="1">
        <name>heme</name>
        <dbReference type="ChEBI" id="CHEBI:30413"/>
    </cofactor>
</comment>
<comment type="similarity">
    <text evidence="3">Belongs to the cytochrome P450 family.</text>
</comment>
<gene>
    <name evidence="12" type="ORF">ACH5RR_038051</name>
</gene>
<name>A0ABD2YAY4_9GENT</name>
<evidence type="ECO:0000256" key="2">
    <source>
        <dbReference type="ARBA" id="ARBA00004167"/>
    </source>
</evidence>
<dbReference type="InterPro" id="IPR036396">
    <property type="entry name" value="Cyt_P450_sf"/>
</dbReference>
<dbReference type="GO" id="GO:0004497">
    <property type="term" value="F:monooxygenase activity"/>
    <property type="evidence" value="ECO:0007669"/>
    <property type="project" value="UniProtKB-KW"/>
</dbReference>
<accession>A0ABD2YAY4</accession>
<evidence type="ECO:0000256" key="10">
    <source>
        <dbReference type="ARBA" id="ARBA00023033"/>
    </source>
</evidence>
<dbReference type="InterPro" id="IPR052306">
    <property type="entry name" value="CYP450_71D"/>
</dbReference>
<dbReference type="AlphaFoldDB" id="A0ABD2YAY4"/>
<dbReference type="EMBL" id="JBJUIK010000015">
    <property type="protein sequence ID" value="KAL3503602.1"/>
    <property type="molecule type" value="Genomic_DNA"/>
</dbReference>
<sequence length="123" mass="14070">MRLHPPAPLLLPRQTVRDVRLADIRFRSRPKSSLMHLQSTDILGTERMPSASNQRFLDSSIDYKGTNFEYIICPGIQFAAINIELPLAKFLYHFDWFLPSGMKQEELDMTETSGITGHGNYLS</sequence>
<evidence type="ECO:0000256" key="1">
    <source>
        <dbReference type="ARBA" id="ARBA00001971"/>
    </source>
</evidence>
<evidence type="ECO:0000256" key="3">
    <source>
        <dbReference type="ARBA" id="ARBA00010617"/>
    </source>
</evidence>
<dbReference type="PANTHER" id="PTHR47953:SF19">
    <property type="entry name" value="OS06G0641600 PROTEIN"/>
    <property type="match status" value="1"/>
</dbReference>
<evidence type="ECO:0000256" key="9">
    <source>
        <dbReference type="ARBA" id="ARBA00023004"/>
    </source>
</evidence>
<keyword evidence="13" id="KW-1185">Reference proteome</keyword>
<keyword evidence="8" id="KW-0560">Oxidoreductase</keyword>
<comment type="subcellular location">
    <subcellularLocation>
        <location evidence="2">Membrane</location>
        <topology evidence="2">Single-pass membrane protein</topology>
    </subcellularLocation>
</comment>
<proteinExistence type="inferred from homology"/>
<dbReference type="GO" id="GO:0046872">
    <property type="term" value="F:metal ion binding"/>
    <property type="evidence" value="ECO:0007669"/>
    <property type="project" value="UniProtKB-KW"/>
</dbReference>
<keyword evidence="5" id="KW-0812">Transmembrane</keyword>
<keyword evidence="7" id="KW-1133">Transmembrane helix</keyword>
<evidence type="ECO:0000256" key="6">
    <source>
        <dbReference type="ARBA" id="ARBA00022723"/>
    </source>
</evidence>
<dbReference type="SUPFAM" id="SSF48264">
    <property type="entry name" value="Cytochrome P450"/>
    <property type="match status" value="1"/>
</dbReference>